<dbReference type="InterPro" id="IPR020084">
    <property type="entry name" value="NUDIX_hydrolase_CS"/>
</dbReference>
<dbReference type="OrthoDB" id="161692at2"/>
<proteinExistence type="predicted"/>
<comment type="caution">
    <text evidence="4">The sequence shown here is derived from an EMBL/GenBank/DDBJ whole genome shotgun (WGS) entry which is preliminary data.</text>
</comment>
<evidence type="ECO:0000313" key="4">
    <source>
        <dbReference type="EMBL" id="RNL79586.1"/>
    </source>
</evidence>
<keyword evidence="5" id="KW-1185">Reference proteome</keyword>
<feature type="domain" description="Nudix hydrolase" evidence="3">
    <location>
        <begin position="1"/>
        <end position="132"/>
    </location>
</feature>
<keyword evidence="2 4" id="KW-0378">Hydrolase</keyword>
<dbReference type="Pfam" id="PF00293">
    <property type="entry name" value="NUDIX"/>
    <property type="match status" value="1"/>
</dbReference>
<dbReference type="Gene3D" id="3.90.79.10">
    <property type="entry name" value="Nucleoside Triphosphate Pyrophosphohydrolase"/>
    <property type="match status" value="1"/>
</dbReference>
<evidence type="ECO:0000259" key="3">
    <source>
        <dbReference type="PROSITE" id="PS51462"/>
    </source>
</evidence>
<protein>
    <submittedName>
        <fullName evidence="4">NUDIX hydrolase</fullName>
    </submittedName>
</protein>
<dbReference type="Proteomes" id="UP000277094">
    <property type="component" value="Unassembled WGS sequence"/>
</dbReference>
<dbReference type="SUPFAM" id="SSF55811">
    <property type="entry name" value="Nudix"/>
    <property type="match status" value="1"/>
</dbReference>
<evidence type="ECO:0000256" key="1">
    <source>
        <dbReference type="ARBA" id="ARBA00001946"/>
    </source>
</evidence>
<dbReference type="PANTHER" id="PTHR43046">
    <property type="entry name" value="GDP-MANNOSE MANNOSYL HYDROLASE"/>
    <property type="match status" value="1"/>
</dbReference>
<comment type="cofactor">
    <cofactor evidence="1">
        <name>Mg(2+)</name>
        <dbReference type="ChEBI" id="CHEBI:18420"/>
    </cofactor>
</comment>
<name>A0A3N0DVR7_9ACTN</name>
<dbReference type="PANTHER" id="PTHR43046:SF16">
    <property type="entry name" value="ADP-RIBOSE PYROPHOSPHATASE YJHB-RELATED"/>
    <property type="match status" value="1"/>
</dbReference>
<dbReference type="EMBL" id="RJSG01000002">
    <property type="protein sequence ID" value="RNL79586.1"/>
    <property type="molecule type" value="Genomic_DNA"/>
</dbReference>
<evidence type="ECO:0000313" key="5">
    <source>
        <dbReference type="Proteomes" id="UP000277094"/>
    </source>
</evidence>
<sequence>MARLAVVLLVDDRGWVLLQERDEFAPRAANQWGMVGGHVEDGEDFGTAVYREVAEEIGVDLPEGSLTLWQDAEYTYPDGHHGHYHVYAARVDLTDDDITVGEGRQIVFVDPERIPELDLAGSSQHFLPLFLASDLYATLRSAL</sequence>
<dbReference type="PROSITE" id="PS00893">
    <property type="entry name" value="NUDIX_BOX"/>
    <property type="match status" value="1"/>
</dbReference>
<dbReference type="PROSITE" id="PS51462">
    <property type="entry name" value="NUDIX"/>
    <property type="match status" value="1"/>
</dbReference>
<dbReference type="InterPro" id="IPR000086">
    <property type="entry name" value="NUDIX_hydrolase_dom"/>
</dbReference>
<dbReference type="AlphaFoldDB" id="A0A3N0DVR7"/>
<reference evidence="4 5" key="1">
    <citation type="submission" date="2018-11" db="EMBL/GenBank/DDBJ databases">
        <authorList>
            <person name="Li F."/>
        </authorList>
    </citation>
    <scope>NUCLEOTIDE SEQUENCE [LARGE SCALE GENOMIC DNA]</scope>
    <source>
        <strain evidence="4 5">KIS18-7</strain>
    </source>
</reference>
<evidence type="ECO:0000256" key="2">
    <source>
        <dbReference type="ARBA" id="ARBA00022801"/>
    </source>
</evidence>
<dbReference type="RefSeq" id="WP_123234088.1">
    <property type="nucleotide sequence ID" value="NZ_RJSG01000002.1"/>
</dbReference>
<accession>A0A3N0DVR7</accession>
<dbReference type="InterPro" id="IPR015797">
    <property type="entry name" value="NUDIX_hydrolase-like_dom_sf"/>
</dbReference>
<gene>
    <name evidence="4" type="ORF">EFL95_11470</name>
</gene>
<organism evidence="4 5">
    <name type="scientific">Nocardioides marmorisolisilvae</name>
    <dbReference type="NCBI Taxonomy" id="1542737"/>
    <lineage>
        <taxon>Bacteria</taxon>
        <taxon>Bacillati</taxon>
        <taxon>Actinomycetota</taxon>
        <taxon>Actinomycetes</taxon>
        <taxon>Propionibacteriales</taxon>
        <taxon>Nocardioidaceae</taxon>
        <taxon>Nocardioides</taxon>
    </lineage>
</organism>
<dbReference type="GO" id="GO:0016787">
    <property type="term" value="F:hydrolase activity"/>
    <property type="evidence" value="ECO:0007669"/>
    <property type="project" value="UniProtKB-KW"/>
</dbReference>